<dbReference type="PROSITE" id="PS51166">
    <property type="entry name" value="CBM20"/>
    <property type="match status" value="1"/>
</dbReference>
<accession>A0A8S1LNR8</accession>
<dbReference type="CDD" id="cd05467">
    <property type="entry name" value="CBM20"/>
    <property type="match status" value="1"/>
</dbReference>
<dbReference type="GO" id="GO:0016020">
    <property type="term" value="C:membrane"/>
    <property type="evidence" value="ECO:0007669"/>
    <property type="project" value="TreeGrafter"/>
</dbReference>
<reference evidence="2" key="1">
    <citation type="submission" date="2021-01" db="EMBL/GenBank/DDBJ databases">
        <authorList>
            <consortium name="Genoscope - CEA"/>
            <person name="William W."/>
        </authorList>
    </citation>
    <scope>NUCLEOTIDE SEQUENCE</scope>
</reference>
<dbReference type="SMART" id="SM01065">
    <property type="entry name" value="CBM_2"/>
    <property type="match status" value="1"/>
</dbReference>
<evidence type="ECO:0000313" key="2">
    <source>
        <dbReference type="EMBL" id="CAD8069670.1"/>
    </source>
</evidence>
<dbReference type="EMBL" id="CAJJDM010000044">
    <property type="protein sequence ID" value="CAD8069670.1"/>
    <property type="molecule type" value="Genomic_DNA"/>
</dbReference>
<keyword evidence="3" id="KW-1185">Reference proteome</keyword>
<gene>
    <name evidence="2" type="ORF">PPRIM_AZ9-3.1.T0440142</name>
</gene>
<dbReference type="PANTHER" id="PTHR15048">
    <property type="entry name" value="STARCH-BINDING DOMAIN-CONTAINING PROTEIN 1"/>
    <property type="match status" value="1"/>
</dbReference>
<dbReference type="AlphaFoldDB" id="A0A8S1LNR8"/>
<comment type="caution">
    <text evidence="2">The sequence shown here is derived from an EMBL/GenBank/DDBJ whole genome shotgun (WGS) entry which is preliminary data.</text>
</comment>
<dbReference type="Proteomes" id="UP000688137">
    <property type="component" value="Unassembled WGS sequence"/>
</dbReference>
<dbReference type="InterPro" id="IPR002044">
    <property type="entry name" value="CBM20"/>
</dbReference>
<name>A0A8S1LNR8_PARPR</name>
<protein>
    <recommendedName>
        <fullName evidence="1">CBM20 domain-containing protein</fullName>
    </recommendedName>
</protein>
<organism evidence="2 3">
    <name type="scientific">Paramecium primaurelia</name>
    <dbReference type="NCBI Taxonomy" id="5886"/>
    <lineage>
        <taxon>Eukaryota</taxon>
        <taxon>Sar</taxon>
        <taxon>Alveolata</taxon>
        <taxon>Ciliophora</taxon>
        <taxon>Intramacronucleata</taxon>
        <taxon>Oligohymenophorea</taxon>
        <taxon>Peniculida</taxon>
        <taxon>Parameciidae</taxon>
        <taxon>Paramecium</taxon>
    </lineage>
</organism>
<dbReference type="Pfam" id="PF00686">
    <property type="entry name" value="CBM_20"/>
    <property type="match status" value="1"/>
</dbReference>
<dbReference type="GO" id="GO:2001070">
    <property type="term" value="F:starch binding"/>
    <property type="evidence" value="ECO:0007669"/>
    <property type="project" value="InterPro"/>
</dbReference>
<dbReference type="PANTHER" id="PTHR15048:SF0">
    <property type="entry name" value="STARCH-BINDING DOMAIN-CONTAINING PROTEIN 1"/>
    <property type="match status" value="1"/>
</dbReference>
<feature type="domain" description="CBM20" evidence="1">
    <location>
        <begin position="1"/>
        <end position="108"/>
    </location>
</feature>
<sequence>MSAQVLFRVKCSTEFSQMVRIVGNTPQLGNWNPQQGFKLITNNEMYPIWYSDYALEVELNQLVEFKIIITDGCNSLWEFGENRLLQIQGQKLVVVLTYNMPSIFIYNIKRIFSDTDLTTIVQGRTRKVSIQLKDKLYDSDDDSDSDQESDINSLFEDEIISSNSNETISKFSNFSHFEPIYQLSSELGTGEN</sequence>
<evidence type="ECO:0000313" key="3">
    <source>
        <dbReference type="Proteomes" id="UP000688137"/>
    </source>
</evidence>
<evidence type="ECO:0000259" key="1">
    <source>
        <dbReference type="PROSITE" id="PS51166"/>
    </source>
</evidence>
<dbReference type="OMA" id="WYSDYAL"/>
<proteinExistence type="predicted"/>